<feature type="compositionally biased region" description="Pro residues" evidence="1">
    <location>
        <begin position="599"/>
        <end position="614"/>
    </location>
</feature>
<dbReference type="AlphaFoldDB" id="A0A6A6JIN4"/>
<proteinExistence type="predicted"/>
<keyword evidence="3" id="KW-1185">Reference proteome</keyword>
<feature type="region of interest" description="Disordered" evidence="1">
    <location>
        <begin position="566"/>
        <end position="644"/>
    </location>
</feature>
<feature type="compositionally biased region" description="Basic and acidic residues" evidence="1">
    <location>
        <begin position="69"/>
        <end position="96"/>
    </location>
</feature>
<feature type="compositionally biased region" description="Basic and acidic residues" evidence="1">
    <location>
        <begin position="449"/>
        <end position="460"/>
    </location>
</feature>
<name>A0A6A6JIN4_WESOR</name>
<accession>A0A6A6JIN4</accession>
<dbReference type="Proteomes" id="UP000800097">
    <property type="component" value="Unassembled WGS sequence"/>
</dbReference>
<sequence>MDHWADPWADDVDTDTKPSPKPDIPTPQPGAPPTVLSEFLDDAQWGSVSQDEGWGEWTVEPSSRTPGELPERSSPHPEVNEPWRAAEEREDTEEHGNGISEASESGTTVHPDDNHEFPPPEQDNDISTRPSVSTSEASHTESVAESPRTSFEEERSAGKTAQNAPPTEHPPETVAEPGPGATEDALENRSEPQQRALQPDKEPKEASRPSALATTPIGPLLSELFPTLKKHAEPPPAQDDPIFSTSARKAWYRLTRQETMREYNSGGEDNNYVRVTWATSKIREDVNKIVSRWATEDRIAGRSHGGRVSFYWDQPTELPGKIAAIHVARKASASAPIAKQEIQSPVSDAPVAFSWSSAPAEQDTGEKRKSGMLQSQAPLIAPPVPAPTTAIKEASRHSLEQSAHDVPALESAQALRPVSPSASEQGSLPHEIDAPRASIQEDNQQEQRQALDLDQIRRSTDTSPPDISDDEDWGEMVQSPTQTNPPPNASFFESTIPSETGATPSTGSSGSTPTISRHAAPIVRLQGIVSPTSAVFGAKPLIPLHAEQGPIGPHILRKTKDVPLATPEKPKASRAEPSQPAADAWADADFSIFDSAPARTPPVVAPRQPVPSVPPARGLPSRSDTPSAISPLPPQSRRSEDDEVVRSIISGLPDLSYMLKK</sequence>
<evidence type="ECO:0000256" key="1">
    <source>
        <dbReference type="SAM" id="MobiDB-lite"/>
    </source>
</evidence>
<reference evidence="2" key="1">
    <citation type="journal article" date="2020" name="Stud. Mycol.">
        <title>101 Dothideomycetes genomes: a test case for predicting lifestyles and emergence of pathogens.</title>
        <authorList>
            <person name="Haridas S."/>
            <person name="Albert R."/>
            <person name="Binder M."/>
            <person name="Bloem J."/>
            <person name="Labutti K."/>
            <person name="Salamov A."/>
            <person name="Andreopoulos B."/>
            <person name="Baker S."/>
            <person name="Barry K."/>
            <person name="Bills G."/>
            <person name="Bluhm B."/>
            <person name="Cannon C."/>
            <person name="Castanera R."/>
            <person name="Culley D."/>
            <person name="Daum C."/>
            <person name="Ezra D."/>
            <person name="Gonzalez J."/>
            <person name="Henrissat B."/>
            <person name="Kuo A."/>
            <person name="Liang C."/>
            <person name="Lipzen A."/>
            <person name="Lutzoni F."/>
            <person name="Magnuson J."/>
            <person name="Mondo S."/>
            <person name="Nolan M."/>
            <person name="Ohm R."/>
            <person name="Pangilinan J."/>
            <person name="Park H.-J."/>
            <person name="Ramirez L."/>
            <person name="Alfaro M."/>
            <person name="Sun H."/>
            <person name="Tritt A."/>
            <person name="Yoshinaga Y."/>
            <person name="Zwiers L.-H."/>
            <person name="Turgeon B."/>
            <person name="Goodwin S."/>
            <person name="Spatafora J."/>
            <person name="Crous P."/>
            <person name="Grigoriev I."/>
        </authorList>
    </citation>
    <scope>NUCLEOTIDE SEQUENCE</scope>
    <source>
        <strain evidence="2">CBS 379.55</strain>
    </source>
</reference>
<evidence type="ECO:0000313" key="3">
    <source>
        <dbReference type="Proteomes" id="UP000800097"/>
    </source>
</evidence>
<feature type="compositionally biased region" description="Polar residues" evidence="1">
    <location>
        <begin position="125"/>
        <end position="149"/>
    </location>
</feature>
<dbReference type="OrthoDB" id="3941134at2759"/>
<feature type="compositionally biased region" description="Pro residues" evidence="1">
    <location>
        <begin position="21"/>
        <end position="32"/>
    </location>
</feature>
<organism evidence="2 3">
    <name type="scientific">Westerdykella ornata</name>
    <dbReference type="NCBI Taxonomy" id="318751"/>
    <lineage>
        <taxon>Eukaryota</taxon>
        <taxon>Fungi</taxon>
        <taxon>Dikarya</taxon>
        <taxon>Ascomycota</taxon>
        <taxon>Pezizomycotina</taxon>
        <taxon>Dothideomycetes</taxon>
        <taxon>Pleosporomycetidae</taxon>
        <taxon>Pleosporales</taxon>
        <taxon>Sporormiaceae</taxon>
        <taxon>Westerdykella</taxon>
    </lineage>
</organism>
<evidence type="ECO:0000313" key="2">
    <source>
        <dbReference type="EMBL" id="KAF2276431.1"/>
    </source>
</evidence>
<gene>
    <name evidence="2" type="ORF">EI97DRAFT_39705</name>
</gene>
<feature type="compositionally biased region" description="Low complexity" evidence="1">
    <location>
        <begin position="497"/>
        <end position="514"/>
    </location>
</feature>
<feature type="compositionally biased region" description="Basic and acidic residues" evidence="1">
    <location>
        <begin position="186"/>
        <end position="207"/>
    </location>
</feature>
<dbReference type="RefSeq" id="XP_033653970.1">
    <property type="nucleotide sequence ID" value="XM_033796352.1"/>
</dbReference>
<dbReference type="GeneID" id="54549527"/>
<protein>
    <submittedName>
        <fullName evidence="2">Uncharacterized protein</fullName>
    </submittedName>
</protein>
<feature type="region of interest" description="Disordered" evidence="1">
    <location>
        <begin position="1"/>
        <end position="246"/>
    </location>
</feature>
<dbReference type="EMBL" id="ML986493">
    <property type="protein sequence ID" value="KAF2276431.1"/>
    <property type="molecule type" value="Genomic_DNA"/>
</dbReference>
<feature type="region of interest" description="Disordered" evidence="1">
    <location>
        <begin position="438"/>
        <end position="515"/>
    </location>
</feature>